<feature type="transmembrane region" description="Helical" evidence="7">
    <location>
        <begin position="247"/>
        <end position="264"/>
    </location>
</feature>
<evidence type="ECO:0000256" key="4">
    <source>
        <dbReference type="ARBA" id="ARBA00022692"/>
    </source>
</evidence>
<evidence type="ECO:0000256" key="6">
    <source>
        <dbReference type="ARBA" id="ARBA00023136"/>
    </source>
</evidence>
<keyword evidence="3" id="KW-1003">Cell membrane</keyword>
<dbReference type="GO" id="GO:0005886">
    <property type="term" value="C:plasma membrane"/>
    <property type="evidence" value="ECO:0007669"/>
    <property type="project" value="UniProtKB-SubCell"/>
</dbReference>
<gene>
    <name evidence="8" type="ORF">CLIT_4c01060</name>
</gene>
<accession>A0A069RGV9</accession>
<evidence type="ECO:0000313" key="9">
    <source>
        <dbReference type="Proteomes" id="UP000027946"/>
    </source>
</evidence>
<comment type="subcellular location">
    <subcellularLocation>
        <location evidence="1">Cell membrane</location>
        <topology evidence="1">Multi-pass membrane protein</topology>
    </subcellularLocation>
</comment>
<proteinExistence type="inferred from homology"/>
<feature type="transmembrane region" description="Helical" evidence="7">
    <location>
        <begin position="39"/>
        <end position="61"/>
    </location>
</feature>
<evidence type="ECO:0000256" key="2">
    <source>
        <dbReference type="ARBA" id="ARBA00007977"/>
    </source>
</evidence>
<reference evidence="8 9" key="1">
    <citation type="submission" date="2014-03" db="EMBL/GenBank/DDBJ databases">
        <title>Genome sequence of Clostridium litorale W6, DSM 5388.</title>
        <authorList>
            <person name="Poehlein A."/>
            <person name="Jagirdar A."/>
            <person name="Khonsari B."/>
            <person name="Chibani C.M."/>
            <person name="Gutierrez Gutierrez D.A."/>
            <person name="Davydova E."/>
            <person name="Alghaithi H.S."/>
            <person name="Nair K.P."/>
            <person name="Dhamotharan K."/>
            <person name="Chandran L."/>
            <person name="G W."/>
            <person name="Daniel R."/>
        </authorList>
    </citation>
    <scope>NUCLEOTIDE SEQUENCE [LARGE SCALE GENOMIC DNA]</scope>
    <source>
        <strain evidence="8 9">W6</strain>
    </source>
</reference>
<dbReference type="eggNOG" id="COG2855">
    <property type="taxonomic scope" value="Bacteria"/>
</dbReference>
<evidence type="ECO:0000256" key="7">
    <source>
        <dbReference type="SAM" id="Phobius"/>
    </source>
</evidence>
<dbReference type="Pfam" id="PF03601">
    <property type="entry name" value="Cons_hypoth698"/>
    <property type="match status" value="1"/>
</dbReference>
<sequence length="325" mass="33878">MKKINELAAGLFLVIVIAYVSKGIEGVLAPYIRIEALTIGILMGMAYRLAFGLGETFVGGVSFSLKKLLKAGIVLLGFKLSFGSIIELGPRLLLTVIIFVALVMALSVMIGKALGADSRLSALVGVGSCICGASAVVAMGPCIDAKEDDCILAVSVVSFWGAVGVIVYSAVAAVSGITDVQYGIWSGLSLHGVAHAIAAAFARGDDAGNIGTVVKMARVLMLVPLSIILSAVFAGKEEGNRAKFPMYVGYFIIAGVLSSLGIMPEVAVGFLSSVSSWFIMMAMISMGIMVDFKQIKSRGMKSIAIGTVLFVITGPLSYALVLKMF</sequence>
<protein>
    <submittedName>
        <fullName evidence="8">Uncharacterized protein</fullName>
    </submittedName>
</protein>
<keyword evidence="5 7" id="KW-1133">Transmembrane helix</keyword>
<comment type="caution">
    <text evidence="8">The sequence shown here is derived from an EMBL/GenBank/DDBJ whole genome shotgun (WGS) entry which is preliminary data.</text>
</comment>
<feature type="transmembrane region" description="Helical" evidence="7">
    <location>
        <begin position="151"/>
        <end position="171"/>
    </location>
</feature>
<organism evidence="8 9">
    <name type="scientific">Peptoclostridium litorale DSM 5388</name>
    <dbReference type="NCBI Taxonomy" id="1121324"/>
    <lineage>
        <taxon>Bacteria</taxon>
        <taxon>Bacillati</taxon>
        <taxon>Bacillota</taxon>
        <taxon>Clostridia</taxon>
        <taxon>Peptostreptococcales</taxon>
        <taxon>Peptoclostridiaceae</taxon>
        <taxon>Peptoclostridium</taxon>
    </lineage>
</organism>
<feature type="transmembrane region" description="Helical" evidence="7">
    <location>
        <begin position="92"/>
        <end position="110"/>
    </location>
</feature>
<dbReference type="OrthoDB" id="9811391at2"/>
<feature type="transmembrane region" description="Helical" evidence="7">
    <location>
        <begin position="122"/>
        <end position="139"/>
    </location>
</feature>
<feature type="transmembrane region" description="Helical" evidence="7">
    <location>
        <begin position="302"/>
        <end position="321"/>
    </location>
</feature>
<dbReference type="PANTHER" id="PTHR30106:SF2">
    <property type="entry name" value="UPF0324 INNER MEMBRANE PROTEIN YEIH"/>
    <property type="match status" value="1"/>
</dbReference>
<dbReference type="AlphaFoldDB" id="A0A069RGV9"/>
<name>A0A069RGV9_PEPLI</name>
<feature type="transmembrane region" description="Helical" evidence="7">
    <location>
        <begin position="216"/>
        <end position="235"/>
    </location>
</feature>
<feature type="transmembrane region" description="Helical" evidence="7">
    <location>
        <begin position="183"/>
        <end position="204"/>
    </location>
</feature>
<dbReference type="RefSeq" id="WP_038262004.1">
    <property type="nucleotide sequence ID" value="NZ_FSRH01000009.1"/>
</dbReference>
<evidence type="ECO:0000256" key="3">
    <source>
        <dbReference type="ARBA" id="ARBA00022475"/>
    </source>
</evidence>
<keyword evidence="9" id="KW-1185">Reference proteome</keyword>
<feature type="transmembrane region" description="Helical" evidence="7">
    <location>
        <begin position="270"/>
        <end position="290"/>
    </location>
</feature>
<evidence type="ECO:0000256" key="1">
    <source>
        <dbReference type="ARBA" id="ARBA00004651"/>
    </source>
</evidence>
<evidence type="ECO:0000256" key="5">
    <source>
        <dbReference type="ARBA" id="ARBA00022989"/>
    </source>
</evidence>
<dbReference type="EMBL" id="JJMM01000004">
    <property type="protein sequence ID" value="KDR96269.1"/>
    <property type="molecule type" value="Genomic_DNA"/>
</dbReference>
<keyword evidence="4 7" id="KW-0812">Transmembrane</keyword>
<dbReference type="PANTHER" id="PTHR30106">
    <property type="entry name" value="INNER MEMBRANE PROTEIN YEIH-RELATED"/>
    <property type="match status" value="1"/>
</dbReference>
<comment type="similarity">
    <text evidence="2">Belongs to the UPF0324 family.</text>
</comment>
<evidence type="ECO:0000313" key="8">
    <source>
        <dbReference type="EMBL" id="KDR96269.1"/>
    </source>
</evidence>
<dbReference type="Proteomes" id="UP000027946">
    <property type="component" value="Unassembled WGS sequence"/>
</dbReference>
<keyword evidence="6 7" id="KW-0472">Membrane</keyword>
<dbReference type="InterPro" id="IPR018383">
    <property type="entry name" value="UPF0324_pro"/>
</dbReference>
<dbReference type="STRING" id="1121324.CLIT_4c01060"/>